<organism evidence="2 3">
    <name type="scientific">Dryococelus australis</name>
    <dbReference type="NCBI Taxonomy" id="614101"/>
    <lineage>
        <taxon>Eukaryota</taxon>
        <taxon>Metazoa</taxon>
        <taxon>Ecdysozoa</taxon>
        <taxon>Arthropoda</taxon>
        <taxon>Hexapoda</taxon>
        <taxon>Insecta</taxon>
        <taxon>Pterygota</taxon>
        <taxon>Neoptera</taxon>
        <taxon>Polyneoptera</taxon>
        <taxon>Phasmatodea</taxon>
        <taxon>Verophasmatodea</taxon>
        <taxon>Anareolatae</taxon>
        <taxon>Phasmatidae</taxon>
        <taxon>Eurycanthinae</taxon>
        <taxon>Dryococelus</taxon>
    </lineage>
</organism>
<dbReference type="InterPro" id="IPR017850">
    <property type="entry name" value="Alkaline_phosphatase_core_sf"/>
</dbReference>
<dbReference type="Gene3D" id="3.30.1360.180">
    <property type="match status" value="1"/>
</dbReference>
<evidence type="ECO:0000256" key="1">
    <source>
        <dbReference type="SAM" id="MobiDB-lite"/>
    </source>
</evidence>
<keyword evidence="3" id="KW-1185">Reference proteome</keyword>
<gene>
    <name evidence="2" type="ORF">PR048_026458</name>
</gene>
<evidence type="ECO:0000313" key="3">
    <source>
        <dbReference type="Proteomes" id="UP001159363"/>
    </source>
</evidence>
<proteinExistence type="predicted"/>
<dbReference type="SUPFAM" id="SSF53649">
    <property type="entry name" value="Alkaline phosphatase-like"/>
    <property type="match status" value="1"/>
</dbReference>
<feature type="region of interest" description="Disordered" evidence="1">
    <location>
        <begin position="470"/>
        <end position="490"/>
    </location>
</feature>
<dbReference type="Proteomes" id="UP001159363">
    <property type="component" value="Chromosome 10"/>
</dbReference>
<feature type="region of interest" description="Disordered" evidence="1">
    <location>
        <begin position="80"/>
        <end position="101"/>
    </location>
</feature>
<dbReference type="InterPro" id="IPR002591">
    <property type="entry name" value="Phosphodiest/P_Trfase"/>
</dbReference>
<comment type="caution">
    <text evidence="2">The sequence shown here is derived from an EMBL/GenBank/DDBJ whole genome shotgun (WGS) entry which is preliminary data.</text>
</comment>
<evidence type="ECO:0000313" key="2">
    <source>
        <dbReference type="EMBL" id="KAJ8872842.1"/>
    </source>
</evidence>
<dbReference type="EMBL" id="JARBHB010000011">
    <property type="protein sequence ID" value="KAJ8872842.1"/>
    <property type="molecule type" value="Genomic_DNA"/>
</dbReference>
<accession>A0ABQ9GLG3</accession>
<sequence length="499" mass="55279">MELHANETSSFHSVSASPSPSWKLPRPVVQPSSPEQGPVRESNPLPALTLVSCIATAPPRSTKCRTSLEPLRDRRAVHSVTHGINGGPSSVLPARPMSVNATEDPNAKLRTLKTASANRHFKIYRKAEVPDRWHYKNSPRAPPLLLVADHGYAFDDLYAAEAAFIKEWHIILVSLLAYHQGDPGSVRGRDFHMWDSGRTMSLVGEFSRGSPVSPALSFRRCSIRTSITLIGSQDMDVKSRPNIFTHSTSFHNNDEMQQVVITRHLAGQQQHFPPRRESSPVPCVCFGTREELLGREMLVWCFDVGEGGGVGKVVMRERTEGGGDGGEGVVMVCGKGQWRGMKMGICEHGVRVTRIRQQRLRHAALLLGLGAPRSEELQHLPIQQRRPVLPVQQNTTAHSTGNQRNCNIHYGYSYKQNLTWIVGKCRVGCNGIRDQSGSRENRHVVTSPSAILYVVDPARKGKQAMRENLRPGEWPAAPGEHPEPTSKQNQCCRLAMPSI</sequence>
<feature type="region of interest" description="Disordered" evidence="1">
    <location>
        <begin position="1"/>
        <end position="43"/>
    </location>
</feature>
<dbReference type="Pfam" id="PF01663">
    <property type="entry name" value="Phosphodiest"/>
    <property type="match status" value="1"/>
</dbReference>
<name>A0ABQ9GLG3_9NEOP</name>
<reference evidence="2 3" key="1">
    <citation type="submission" date="2023-02" db="EMBL/GenBank/DDBJ databases">
        <title>LHISI_Scaffold_Assembly.</title>
        <authorList>
            <person name="Stuart O.P."/>
            <person name="Cleave R."/>
            <person name="Magrath M.J.L."/>
            <person name="Mikheyev A.S."/>
        </authorList>
    </citation>
    <scope>NUCLEOTIDE SEQUENCE [LARGE SCALE GENOMIC DNA]</scope>
    <source>
        <strain evidence="2">Daus_M_001</strain>
        <tissue evidence="2">Leg muscle</tissue>
    </source>
</reference>
<feature type="compositionally biased region" description="Low complexity" evidence="1">
    <location>
        <begin position="9"/>
        <end position="21"/>
    </location>
</feature>
<protein>
    <submittedName>
        <fullName evidence="2">Uncharacterized protein</fullName>
    </submittedName>
</protein>